<evidence type="ECO:0000313" key="2">
    <source>
        <dbReference type="EMBL" id="CAB4569667.1"/>
    </source>
</evidence>
<gene>
    <name evidence="2" type="ORF">UFOPK1493_02307</name>
</gene>
<dbReference type="EMBL" id="CAEZSR010000090">
    <property type="protein sequence ID" value="CAB4569667.1"/>
    <property type="molecule type" value="Genomic_DNA"/>
</dbReference>
<dbReference type="AlphaFoldDB" id="A0A6J6E002"/>
<feature type="compositionally biased region" description="Low complexity" evidence="1">
    <location>
        <begin position="1"/>
        <end position="22"/>
    </location>
</feature>
<name>A0A6J6E002_9ZZZZ</name>
<feature type="region of interest" description="Disordered" evidence="1">
    <location>
        <begin position="110"/>
        <end position="135"/>
    </location>
</feature>
<sequence length="135" mass="15375">MTTTHETPTKTPTKPATNPATTTERDWIDQYLTFVKRIEAPVVRTTARMATRFAEYVPERPAFLASMPKVHELVDTGITFRKRVVDEQTRFARQMVKAMDPMLVRVDTVHPEPTGTVQTRGPVRRPERTSKAHAS</sequence>
<proteinExistence type="predicted"/>
<feature type="compositionally biased region" description="Basic and acidic residues" evidence="1">
    <location>
        <begin position="124"/>
        <end position="135"/>
    </location>
</feature>
<reference evidence="2" key="1">
    <citation type="submission" date="2020-05" db="EMBL/GenBank/DDBJ databases">
        <authorList>
            <person name="Chiriac C."/>
            <person name="Salcher M."/>
            <person name="Ghai R."/>
            <person name="Kavagutti S V."/>
        </authorList>
    </citation>
    <scope>NUCLEOTIDE SEQUENCE</scope>
</reference>
<accession>A0A6J6E002</accession>
<evidence type="ECO:0000256" key="1">
    <source>
        <dbReference type="SAM" id="MobiDB-lite"/>
    </source>
</evidence>
<organism evidence="2">
    <name type="scientific">freshwater metagenome</name>
    <dbReference type="NCBI Taxonomy" id="449393"/>
    <lineage>
        <taxon>unclassified sequences</taxon>
        <taxon>metagenomes</taxon>
        <taxon>ecological metagenomes</taxon>
    </lineage>
</organism>
<feature type="region of interest" description="Disordered" evidence="1">
    <location>
        <begin position="1"/>
        <end position="23"/>
    </location>
</feature>
<protein>
    <submittedName>
        <fullName evidence="2">Unannotated protein</fullName>
    </submittedName>
</protein>